<dbReference type="Pfam" id="PF00561">
    <property type="entry name" value="Abhydrolase_1"/>
    <property type="match status" value="1"/>
</dbReference>
<reference evidence="4" key="1">
    <citation type="journal article" date="2015" name="Genome Announc.">
        <title>Draft Genome Sequence of Tolypothrix boutellei Strain VB521301.</title>
        <authorList>
            <person name="Chandrababunaidu M.M."/>
            <person name="Singh D."/>
            <person name="Sen D."/>
            <person name="Bhan S."/>
            <person name="Das S."/>
            <person name="Gupta A."/>
            <person name="Adhikary S.P."/>
            <person name="Tripathy S."/>
        </authorList>
    </citation>
    <scope>NUCLEOTIDE SEQUENCE</scope>
    <source>
        <strain evidence="4">VB521301</strain>
    </source>
</reference>
<feature type="domain" description="AB hydrolase-1" evidence="2">
    <location>
        <begin position="23"/>
        <end position="260"/>
    </location>
</feature>
<reference evidence="3" key="2">
    <citation type="submission" date="2019-11" db="EMBL/GenBank/DDBJ databases">
        <title>Improved Assembly of Tolypothrix boutellei genome.</title>
        <authorList>
            <person name="Sarangi A.N."/>
            <person name="Mukherjee M."/>
            <person name="Ghosh S."/>
            <person name="Singh D."/>
            <person name="Das A."/>
            <person name="Kant S."/>
            <person name="Prusty A."/>
            <person name="Tripathy S."/>
        </authorList>
    </citation>
    <scope>NUCLEOTIDE SEQUENCE</scope>
    <source>
        <strain evidence="3">VB521301</strain>
    </source>
</reference>
<evidence type="ECO:0000313" key="5">
    <source>
        <dbReference type="Proteomes" id="UP000029738"/>
    </source>
</evidence>
<evidence type="ECO:0000313" key="3">
    <source>
        <dbReference type="EMBL" id="KAF3886783.1"/>
    </source>
</evidence>
<dbReference type="EMBL" id="JHEG04000001">
    <property type="protein sequence ID" value="KAF3886783.1"/>
    <property type="molecule type" value="Genomic_DNA"/>
</dbReference>
<keyword evidence="1 4" id="KW-0378">Hydrolase</keyword>
<name>A0A0C1R4Q0_9CYAN</name>
<accession>A0A0C1R4Q0</accession>
<evidence type="ECO:0000313" key="4">
    <source>
        <dbReference type="EMBL" id="KIE10768.1"/>
    </source>
</evidence>
<dbReference type="InterPro" id="IPR029058">
    <property type="entry name" value="AB_hydrolase_fold"/>
</dbReference>
<dbReference type="Gene3D" id="3.40.50.1820">
    <property type="entry name" value="alpha/beta hydrolase"/>
    <property type="match status" value="1"/>
</dbReference>
<sequence>MPSQQIQIGHLNFHILEEGTGLPVLLLHGFPDSSYLWRNQIPALVNEGMHVIAPDLRGFGESDKPAEPEFYKLQLIVEDAIAMLDRLGIERTHVVGHDWGAAVSWALASLYPERVDRLVALSVGHPATFFKTGMEQREKSWYMLLFQFREIAEELLTRDDWKLFRDLFNHHPEMSQWLKDLQRPGALTAALNWYRANVAPEVWLPEKWALPKVQASVLGVWSSRDAYLTEAQMLLSAQYVSGVWKYERIEGASHWMQLDQPEKVNSLLLNFLSG</sequence>
<dbReference type="OrthoDB" id="9773293at2"/>
<dbReference type="RefSeq" id="WP_038081555.1">
    <property type="nucleotide sequence ID" value="NZ_JHEG04000001.1"/>
</dbReference>
<dbReference type="GO" id="GO:0016787">
    <property type="term" value="F:hydrolase activity"/>
    <property type="evidence" value="ECO:0007669"/>
    <property type="project" value="UniProtKB-KW"/>
</dbReference>
<dbReference type="AlphaFoldDB" id="A0A0C1R4Q0"/>
<comment type="caution">
    <text evidence="4">The sequence shown here is derived from an EMBL/GenBank/DDBJ whole genome shotgun (WGS) entry which is preliminary data.</text>
</comment>
<organism evidence="4">
    <name type="scientific">Tolypothrix bouteillei VB521301</name>
    <dbReference type="NCBI Taxonomy" id="1479485"/>
    <lineage>
        <taxon>Bacteria</taxon>
        <taxon>Bacillati</taxon>
        <taxon>Cyanobacteriota</taxon>
        <taxon>Cyanophyceae</taxon>
        <taxon>Nostocales</taxon>
        <taxon>Tolypothrichaceae</taxon>
        <taxon>Tolypothrix</taxon>
    </lineage>
</organism>
<dbReference type="PANTHER" id="PTHR43329">
    <property type="entry name" value="EPOXIDE HYDROLASE"/>
    <property type="match status" value="1"/>
</dbReference>
<dbReference type="STRING" id="1479485.DA73_0219980"/>
<evidence type="ECO:0000259" key="2">
    <source>
        <dbReference type="Pfam" id="PF00561"/>
    </source>
</evidence>
<dbReference type="PRINTS" id="PR00111">
    <property type="entry name" value="ABHYDROLASE"/>
</dbReference>
<dbReference type="EMBL" id="JHEG02000048">
    <property type="protein sequence ID" value="KIE10768.1"/>
    <property type="molecule type" value="Genomic_DNA"/>
</dbReference>
<proteinExistence type="predicted"/>
<gene>
    <name evidence="4" type="ORF">DA73_0219980</name>
    <name evidence="3" type="ORF">DA73_0400015805</name>
</gene>
<keyword evidence="5" id="KW-1185">Reference proteome</keyword>
<dbReference type="InterPro" id="IPR000073">
    <property type="entry name" value="AB_hydrolase_1"/>
</dbReference>
<protein>
    <submittedName>
        <fullName evidence="4">Alpha/beta hydrolase</fullName>
    </submittedName>
</protein>
<dbReference type="SUPFAM" id="SSF53474">
    <property type="entry name" value="alpha/beta-Hydrolases"/>
    <property type="match status" value="1"/>
</dbReference>
<dbReference type="InterPro" id="IPR000639">
    <property type="entry name" value="Epox_hydrolase-like"/>
</dbReference>
<evidence type="ECO:0000256" key="1">
    <source>
        <dbReference type="ARBA" id="ARBA00022801"/>
    </source>
</evidence>
<dbReference type="Proteomes" id="UP000029738">
    <property type="component" value="Unassembled WGS sequence"/>
</dbReference>
<dbReference type="PRINTS" id="PR00412">
    <property type="entry name" value="EPOXHYDRLASE"/>
</dbReference>